<dbReference type="Proteomes" id="UP000831485">
    <property type="component" value="Chromosome"/>
</dbReference>
<reference evidence="3" key="1">
    <citation type="submission" date="2020-06" db="EMBL/GenBank/DDBJ databases">
        <title>Draft genomic sequecing of Geomonas sp. Red736.</title>
        <authorList>
            <person name="Itoh H."/>
            <person name="Xu Z.X."/>
            <person name="Ushijima N."/>
            <person name="Masuda Y."/>
            <person name="Shiratori Y."/>
            <person name="Senoo K."/>
        </authorList>
    </citation>
    <scope>NUCLEOTIDE SEQUENCE [LARGE SCALE GENOMIC DNA]</scope>
    <source>
        <strain evidence="3">Red736</strain>
    </source>
</reference>
<sequence length="93" mass="10227">MIATHSIRVLGRELQVKSVATPEHVAQVEALVNEKLAEAEAKVSGGDTQLVVILALMNLAEACLDARKQMAEEQRTCSERVAGLIERLDRQQF</sequence>
<name>A0A6V8N2P3_9BACT</name>
<reference evidence="2" key="3">
    <citation type="submission" date="2022-04" db="EMBL/GenBank/DDBJ databases">
        <authorList>
            <person name="Liu G."/>
        </authorList>
    </citation>
    <scope>NUCLEOTIDE SEQUENCE</scope>
    <source>
        <strain evidence="2">RG22</strain>
    </source>
</reference>
<keyword evidence="1" id="KW-0131">Cell cycle</keyword>
<reference evidence="1" key="2">
    <citation type="journal article" date="2021" name="Int. J. Syst. Evol. Microbiol.">
        <title>Geomonas silvestris sp. nov., Geomonas paludis sp. nov. and Geomonas limicola sp. nov., isolated from terrestrial environments, and emended description of the genus Geomonas.</title>
        <authorList>
            <person name="Itoh H."/>
            <person name="Xu Z."/>
            <person name="Masuda Y."/>
            <person name="Ushijima N."/>
            <person name="Hayakawa C."/>
            <person name="Shiratori Y."/>
            <person name="Senoo K."/>
        </authorList>
    </citation>
    <scope>NUCLEOTIDE SEQUENCE</scope>
    <source>
        <strain evidence="1">Red736</strain>
    </source>
</reference>
<evidence type="ECO:0000313" key="1">
    <source>
        <dbReference type="EMBL" id="GFO66234.1"/>
    </source>
</evidence>
<dbReference type="Proteomes" id="UP000568888">
    <property type="component" value="Unassembled WGS sequence"/>
</dbReference>
<organism evidence="1 3">
    <name type="scientific">Geomonas paludis</name>
    <dbReference type="NCBI Taxonomy" id="2740185"/>
    <lineage>
        <taxon>Bacteria</taxon>
        <taxon>Pseudomonadati</taxon>
        <taxon>Thermodesulfobacteriota</taxon>
        <taxon>Desulfuromonadia</taxon>
        <taxon>Geobacterales</taxon>
        <taxon>Geobacteraceae</taxon>
        <taxon>Geomonas</taxon>
    </lineage>
</organism>
<dbReference type="InterPro" id="IPR036192">
    <property type="entry name" value="Cell_div_ZapA-like_sf"/>
</dbReference>
<keyword evidence="4" id="KW-1185">Reference proteome</keyword>
<accession>A0A6V8N2P3</accession>
<evidence type="ECO:0000313" key="2">
    <source>
        <dbReference type="EMBL" id="UPU36989.1"/>
    </source>
</evidence>
<evidence type="ECO:0000313" key="3">
    <source>
        <dbReference type="Proteomes" id="UP000568888"/>
    </source>
</evidence>
<proteinExistence type="predicted"/>
<dbReference type="AlphaFoldDB" id="A0A6V8N2P3"/>
<dbReference type="Pfam" id="PF05164">
    <property type="entry name" value="ZapA"/>
    <property type="match status" value="1"/>
</dbReference>
<gene>
    <name evidence="1" type="primary">zapA</name>
    <name evidence="1" type="ORF">GMPD_41530</name>
    <name evidence="2" type="ORF">M1B72_04570</name>
</gene>
<dbReference type="GO" id="GO:0051301">
    <property type="term" value="P:cell division"/>
    <property type="evidence" value="ECO:0007669"/>
    <property type="project" value="UniProtKB-KW"/>
</dbReference>
<protein>
    <submittedName>
        <fullName evidence="1">Cell division protein ZapA</fullName>
    </submittedName>
</protein>
<dbReference type="RefSeq" id="WP_183351017.1">
    <property type="nucleotide sequence ID" value="NZ_BLXY01000019.1"/>
</dbReference>
<keyword evidence="1" id="KW-0132">Cell division</keyword>
<dbReference type="EMBL" id="BLXY01000019">
    <property type="protein sequence ID" value="GFO66234.1"/>
    <property type="molecule type" value="Genomic_DNA"/>
</dbReference>
<dbReference type="InterPro" id="IPR007838">
    <property type="entry name" value="Cell_div_ZapA-like"/>
</dbReference>
<evidence type="ECO:0000313" key="4">
    <source>
        <dbReference type="Proteomes" id="UP000831485"/>
    </source>
</evidence>
<dbReference type="EMBL" id="CP096574">
    <property type="protein sequence ID" value="UPU36989.1"/>
    <property type="molecule type" value="Genomic_DNA"/>
</dbReference>
<dbReference type="SUPFAM" id="SSF102829">
    <property type="entry name" value="Cell division protein ZapA-like"/>
    <property type="match status" value="1"/>
</dbReference>